<proteinExistence type="predicted"/>
<organism evidence="1 2">
    <name type="scientific">Nonomuraea jabiensis</name>
    <dbReference type="NCBI Taxonomy" id="882448"/>
    <lineage>
        <taxon>Bacteria</taxon>
        <taxon>Bacillati</taxon>
        <taxon>Actinomycetota</taxon>
        <taxon>Actinomycetes</taxon>
        <taxon>Streptosporangiales</taxon>
        <taxon>Streptosporangiaceae</taxon>
        <taxon>Nonomuraea</taxon>
    </lineage>
</organism>
<dbReference type="EMBL" id="JACHMB010000001">
    <property type="protein sequence ID" value="MBB5778987.1"/>
    <property type="molecule type" value="Genomic_DNA"/>
</dbReference>
<dbReference type="Proteomes" id="UP000579153">
    <property type="component" value="Unassembled WGS sequence"/>
</dbReference>
<comment type="caution">
    <text evidence="1">The sequence shown here is derived from an EMBL/GenBank/DDBJ whole genome shotgun (WGS) entry which is preliminary data.</text>
</comment>
<name>A0A7W9G8A0_9ACTN</name>
<evidence type="ECO:0000313" key="1">
    <source>
        <dbReference type="EMBL" id="MBB5778987.1"/>
    </source>
</evidence>
<dbReference type="AlphaFoldDB" id="A0A7W9G8A0"/>
<protein>
    <submittedName>
        <fullName evidence="1">Putative coiled-coil protein SlyX</fullName>
    </submittedName>
</protein>
<dbReference type="RefSeq" id="WP_185072365.1">
    <property type="nucleotide sequence ID" value="NZ_JACHMB010000001.1"/>
</dbReference>
<keyword evidence="2" id="KW-1185">Reference proteome</keyword>
<reference evidence="1 2" key="1">
    <citation type="submission" date="2020-08" db="EMBL/GenBank/DDBJ databases">
        <title>Sequencing the genomes of 1000 actinobacteria strains.</title>
        <authorList>
            <person name="Klenk H.-P."/>
        </authorList>
    </citation>
    <scope>NUCLEOTIDE SEQUENCE [LARGE SCALE GENOMIC DNA]</scope>
    <source>
        <strain evidence="1 2">DSM 45507</strain>
    </source>
</reference>
<accession>A0A7W9G8A0</accession>
<evidence type="ECO:0000313" key="2">
    <source>
        <dbReference type="Proteomes" id="UP000579153"/>
    </source>
</evidence>
<sequence>MNIEAQILALITRIRALEESMQPRDDSSKTISIALVLAELADIRAEMRQDLAALGDELAALHRHMNDRFAAIQSELLHRLGGLPPEAIN</sequence>
<gene>
    <name evidence="1" type="ORF">HD596_005743</name>
</gene>